<dbReference type="AlphaFoldDB" id="C3L4E5"/>
<dbReference type="KEGG" id="aas:Aasi_1497"/>
<gene>
    <name evidence="1" type="ordered locus">Aasi_1497</name>
</gene>
<evidence type="ECO:0000313" key="2">
    <source>
        <dbReference type="Proteomes" id="UP000001227"/>
    </source>
</evidence>
<organism evidence="1 2">
    <name type="scientific">Amoebophilus asiaticus (strain 5a2)</name>
    <dbReference type="NCBI Taxonomy" id="452471"/>
    <lineage>
        <taxon>Bacteria</taxon>
        <taxon>Pseudomonadati</taxon>
        <taxon>Bacteroidota</taxon>
        <taxon>Cytophagia</taxon>
        <taxon>Cytophagales</taxon>
        <taxon>Amoebophilaceae</taxon>
        <taxon>Candidatus Amoebophilus</taxon>
    </lineage>
</organism>
<dbReference type="EMBL" id="CP001102">
    <property type="protein sequence ID" value="ACP20862.1"/>
    <property type="molecule type" value="Genomic_DNA"/>
</dbReference>
<keyword evidence="2" id="KW-1185">Reference proteome</keyword>
<name>C3L4E5_AMOA5</name>
<dbReference type="RefSeq" id="WP_012472410.1">
    <property type="nucleotide sequence ID" value="NC_010830.1"/>
</dbReference>
<dbReference type="InterPro" id="IPR010994">
    <property type="entry name" value="RuvA_2-like"/>
</dbReference>
<protein>
    <submittedName>
        <fullName evidence="1">Uncharacterized protein</fullName>
    </submittedName>
</protein>
<dbReference type="SUPFAM" id="SSF47781">
    <property type="entry name" value="RuvA domain 2-like"/>
    <property type="match status" value="1"/>
</dbReference>
<dbReference type="Proteomes" id="UP000001227">
    <property type="component" value="Chromosome"/>
</dbReference>
<evidence type="ECO:0000313" key="1">
    <source>
        <dbReference type="EMBL" id="ACP20862.1"/>
    </source>
</evidence>
<sequence length="685" mass="79419">MILFWVASLCKLVIAKEKLDFATILDTVYKNQIDQISYETLTENLWDSYQHPIDLNSTSREEIKRLHILSEEQLENFFAHLYKNGVLVSIYELQAIPGLDLATIERLLPFVKVEETYPQQTQGLQALFGERPTTYGYWLSRYERILESQKGYQFNKKSGKIPYQGSPHKIVTRLKWKHPNGWGFGIAARKYPGEEFTWDHAKERYGFDSWSSYLSVENKKWLKKLVIANYQVGYGQGLVINAGFNMDKSGETIPIIRVSNAGIKPHSSFNNQGFRGIAATFNWGPMEQSLYYAYNSLDSKVLQDTSTGKYYTEGIQRSGLHRTEQEISKKAQIYEQVMGSTLVYKFNREQAELGLNAVYSHYEIPIQINPKKPSYYFSGKYNFNVGFFYRYLWRSLHFFGENAFSKSGGSASILGVIASLSSNLDISLLLRHYKPDFHSFYGDAFRENSSGNCNEQGIYIGVGIQPIKKIRINAYYDYFNFPQPTTRIAKPSSGYSWLTKATYQVNRTNLVIFQYREVRKDKNVPKDKLLYQKDAENKVATYNNRKYKTQFKQQLNKFIDLHSEIQASTYNFLKELTWGYGIAQSITYKLKRASFTGQIAWFDTDSDNRLYLHEKSSLHSKAIPSVNKKGIKYYMLVTYKPTPNWRIEAKYSITWHLEETSIGSGQEEIDGNTKNTVSLQLIYRF</sequence>
<reference evidence="1 2" key="1">
    <citation type="journal article" date="2010" name="J. Bacteriol.">
        <title>The genome of the amoeba symbiont 'Candidatus Amoebophilus asiaticus' reveals common mechanisms for host cell interaction among amoeba-associated bacteria.</title>
        <authorList>
            <person name="Schmitz-Esser S."/>
            <person name="Tischler P."/>
            <person name="Arnold R."/>
            <person name="Montanaro J."/>
            <person name="Wagner M."/>
            <person name="Rattei T."/>
            <person name="Horn M."/>
        </authorList>
    </citation>
    <scope>NUCLEOTIDE SEQUENCE [LARGE SCALE GENOMIC DNA]</scope>
    <source>
        <strain evidence="1 2">5a2</strain>
    </source>
</reference>
<accession>C3L4E5</accession>
<dbReference type="HOGENOM" id="CLU_024854_0_0_10"/>
<dbReference type="eggNOG" id="COG1555">
    <property type="taxonomic scope" value="Bacteria"/>
</dbReference>
<dbReference type="STRING" id="452471.Aasi_1497"/>
<proteinExistence type="predicted"/>